<accession>A0A7S4WHZ5</accession>
<keyword evidence="1" id="KW-0175">Coiled coil</keyword>
<evidence type="ECO:0000313" key="2">
    <source>
        <dbReference type="EMBL" id="CAE4661395.1"/>
    </source>
</evidence>
<dbReference type="AlphaFoldDB" id="A0A7S4WHZ5"/>
<sequence>MKAKADAIDAAKAQLRKSGQEILTLRGRVATRAAEIAELVEAIRENEEMQADRTAIRQKENAAFMAETAEMKQALMALERAVIVLKDATQSALLQSNASAATGRVAAAAAGVLQALPTKAALAPKQLSLLTALAQASDGYAPQSLTVQGMLGDMYDTFSANLESSTEAEAKGNREFEAFIALKVKQVQEMQAIKAGKEEDKAQAEQALAEETALYDNTEDQMKADIDYFDVTKAGCEAKYAEWSTRSSLRSDELKGIKAALAVLTTDSARELFGKAIKPGKETGADTSYDAGLKPPLFLQVSSDEDANKPAARAYALLKAQATGAHSLRLAQLAARVREAKVGHFEQVLKAIDGMIVTLMEEDEADIAKRDQCREEYQKTAVAVVDLEWKIKNNEASIAKLDGLIQEREAEKVQTIADIQAVVDQMAAMTTQRTAENQEFLSEKQADQDAIALIAQAKAVLSKYYKENKIEMGPIQGSVKGLALVQGHEPEFNISQFQAPDATFSDKGSRKLESKDIASIMTMLIEDLSDEIRNGIKDEEAAQLQYESAMKAAEKLKADLEAKKLSLEKAIARLTLEMAEEDEKMTFNKAELKDEVDYKNKISPDCDWILGAFAGRAQRRAAELAGLRGAKDYLAGASKAALLQKGSRTGAEAFDDAALGEVHFLGLSQ</sequence>
<gene>
    <name evidence="2" type="ORF">AMON00008_LOCUS60069</name>
</gene>
<protein>
    <submittedName>
        <fullName evidence="2">Uncharacterized protein</fullName>
    </submittedName>
</protein>
<feature type="coiled-coil region" evidence="1">
    <location>
        <begin position="32"/>
        <end position="59"/>
    </location>
</feature>
<organism evidence="2">
    <name type="scientific">Alexandrium monilatum</name>
    <dbReference type="NCBI Taxonomy" id="311494"/>
    <lineage>
        <taxon>Eukaryota</taxon>
        <taxon>Sar</taxon>
        <taxon>Alveolata</taxon>
        <taxon>Dinophyceae</taxon>
        <taxon>Gonyaulacales</taxon>
        <taxon>Pyrocystaceae</taxon>
        <taxon>Alexandrium</taxon>
    </lineage>
</organism>
<dbReference type="EMBL" id="HBNR01083887">
    <property type="protein sequence ID" value="CAE4661395.1"/>
    <property type="molecule type" value="Transcribed_RNA"/>
</dbReference>
<proteinExistence type="predicted"/>
<feature type="coiled-coil region" evidence="1">
    <location>
        <begin position="539"/>
        <end position="584"/>
    </location>
</feature>
<evidence type="ECO:0000256" key="1">
    <source>
        <dbReference type="SAM" id="Coils"/>
    </source>
</evidence>
<reference evidence="2" key="1">
    <citation type="submission" date="2021-01" db="EMBL/GenBank/DDBJ databases">
        <authorList>
            <person name="Corre E."/>
            <person name="Pelletier E."/>
            <person name="Niang G."/>
            <person name="Scheremetjew M."/>
            <person name="Finn R."/>
            <person name="Kale V."/>
            <person name="Holt S."/>
            <person name="Cochrane G."/>
            <person name="Meng A."/>
            <person name="Brown T."/>
            <person name="Cohen L."/>
        </authorList>
    </citation>
    <scope>NUCLEOTIDE SEQUENCE</scope>
    <source>
        <strain evidence="2">CCMP3105</strain>
    </source>
</reference>
<name>A0A7S4WHZ5_9DINO</name>
<feature type="coiled-coil region" evidence="1">
    <location>
        <begin position="187"/>
        <end position="221"/>
    </location>
</feature>